<name>A0A7S6VW64_9GAMM</name>
<dbReference type="EMBL" id="CP048659">
    <property type="protein sequence ID" value="QOW45766.1"/>
    <property type="molecule type" value="Genomic_DNA"/>
</dbReference>
<keyword evidence="4" id="KW-1185">Reference proteome</keyword>
<reference evidence="3 4" key="1">
    <citation type="submission" date="2020-02" db="EMBL/GenBank/DDBJ databases">
        <title>Tigecycline-resistant Acinetobacter species from pigs and migratory birds.</title>
        <authorList>
            <person name="Chen C."/>
            <person name="Sun J."/>
            <person name="Liao X.-P."/>
            <person name="Liu Y.-H."/>
        </authorList>
    </citation>
    <scope>NUCLEOTIDE SEQUENCE [LARGE SCALE GENOMIC DNA]</scope>
    <source>
        <strain evidence="3 4">YH12207_T</strain>
    </source>
</reference>
<sequence length="111" mass="12899">MKKIIFLLMLIPSFAHADYCEKIAQLHVLTGFWKIDGVSKEIALKRVKGLEVLYTDIKTDKNLTKEFTEIVEDTYNDDYYKSNEQDISQYTSNMTYEYAVLLATCLVDNPE</sequence>
<feature type="chain" id="PRO_5044661313" evidence="1">
    <location>
        <begin position="18"/>
        <end position="111"/>
    </location>
</feature>
<evidence type="ECO:0000313" key="3">
    <source>
        <dbReference type="EMBL" id="QOW46038.1"/>
    </source>
</evidence>
<dbReference type="RefSeq" id="WP_180047996.1">
    <property type="nucleotide sequence ID" value="NZ_CP048659.1"/>
</dbReference>
<evidence type="ECO:0000256" key="1">
    <source>
        <dbReference type="SAM" id="SignalP"/>
    </source>
</evidence>
<gene>
    <name evidence="2" type="ORF">G0028_07590</name>
    <name evidence="3" type="ORF">G0028_09105</name>
</gene>
<evidence type="ECO:0000313" key="2">
    <source>
        <dbReference type="EMBL" id="QOW45766.1"/>
    </source>
</evidence>
<organism evidence="3 4">
    <name type="scientific">Acinetobacter piscicola</name>
    <dbReference type="NCBI Taxonomy" id="2006115"/>
    <lineage>
        <taxon>Bacteria</taxon>
        <taxon>Pseudomonadati</taxon>
        <taxon>Pseudomonadota</taxon>
        <taxon>Gammaproteobacteria</taxon>
        <taxon>Moraxellales</taxon>
        <taxon>Moraxellaceae</taxon>
        <taxon>Acinetobacter</taxon>
    </lineage>
</organism>
<evidence type="ECO:0000313" key="4">
    <source>
        <dbReference type="Proteomes" id="UP000593966"/>
    </source>
</evidence>
<proteinExistence type="predicted"/>
<protein>
    <submittedName>
        <fullName evidence="3">Uncharacterized protein</fullName>
    </submittedName>
</protein>
<accession>A0A7S6VW64</accession>
<dbReference type="AlphaFoldDB" id="A0A7S6VW64"/>
<dbReference type="Proteomes" id="UP000593966">
    <property type="component" value="Chromosome"/>
</dbReference>
<feature type="signal peptide" evidence="1">
    <location>
        <begin position="1"/>
        <end position="17"/>
    </location>
</feature>
<dbReference type="EMBL" id="CP048659">
    <property type="protein sequence ID" value="QOW46038.1"/>
    <property type="molecule type" value="Genomic_DNA"/>
</dbReference>
<keyword evidence="1" id="KW-0732">Signal</keyword>